<dbReference type="Proteomes" id="UP000320390">
    <property type="component" value="Chromosome"/>
</dbReference>
<evidence type="ECO:0000259" key="1">
    <source>
        <dbReference type="Pfam" id="PF04127"/>
    </source>
</evidence>
<proteinExistence type="predicted"/>
<gene>
    <name evidence="2" type="primary">coaBC_1</name>
    <name evidence="2" type="ORF">Poly30_52990</name>
</gene>
<name>A0A518F075_9BACT</name>
<dbReference type="SUPFAM" id="SSF102645">
    <property type="entry name" value="CoaB-like"/>
    <property type="match status" value="1"/>
</dbReference>
<organism evidence="2 3">
    <name type="scientific">Saltatorellus ferox</name>
    <dbReference type="NCBI Taxonomy" id="2528018"/>
    <lineage>
        <taxon>Bacteria</taxon>
        <taxon>Pseudomonadati</taxon>
        <taxon>Planctomycetota</taxon>
        <taxon>Planctomycetia</taxon>
        <taxon>Planctomycetia incertae sedis</taxon>
        <taxon>Saltatorellus</taxon>
    </lineage>
</organism>
<dbReference type="GO" id="GO:0003824">
    <property type="term" value="F:catalytic activity"/>
    <property type="evidence" value="ECO:0007669"/>
    <property type="project" value="UniProtKB-ARBA"/>
</dbReference>
<feature type="domain" description="DNA/pantothenate metabolism flavoprotein C-terminal" evidence="1">
    <location>
        <begin position="10"/>
        <end position="211"/>
    </location>
</feature>
<dbReference type="Pfam" id="PF04127">
    <property type="entry name" value="DFP"/>
    <property type="match status" value="1"/>
</dbReference>
<dbReference type="InterPro" id="IPR007085">
    <property type="entry name" value="DNA/pantothenate-metab_flavo_C"/>
</dbReference>
<dbReference type="InterPro" id="IPR035929">
    <property type="entry name" value="CoaB-like_sf"/>
</dbReference>
<dbReference type="AlphaFoldDB" id="A0A518F075"/>
<dbReference type="Gene3D" id="3.40.50.10300">
    <property type="entry name" value="CoaB-like"/>
    <property type="match status" value="1"/>
</dbReference>
<dbReference type="OrthoDB" id="9802554at2"/>
<reference evidence="2 3" key="1">
    <citation type="submission" date="2019-02" db="EMBL/GenBank/DDBJ databases">
        <title>Deep-cultivation of Planctomycetes and their phenomic and genomic characterization uncovers novel biology.</title>
        <authorList>
            <person name="Wiegand S."/>
            <person name="Jogler M."/>
            <person name="Boedeker C."/>
            <person name="Pinto D."/>
            <person name="Vollmers J."/>
            <person name="Rivas-Marin E."/>
            <person name="Kohn T."/>
            <person name="Peeters S.H."/>
            <person name="Heuer A."/>
            <person name="Rast P."/>
            <person name="Oberbeckmann S."/>
            <person name="Bunk B."/>
            <person name="Jeske O."/>
            <person name="Meyerdierks A."/>
            <person name="Storesund J.E."/>
            <person name="Kallscheuer N."/>
            <person name="Luecker S."/>
            <person name="Lage O.M."/>
            <person name="Pohl T."/>
            <person name="Merkel B.J."/>
            <person name="Hornburger P."/>
            <person name="Mueller R.-W."/>
            <person name="Bruemmer F."/>
            <person name="Labrenz M."/>
            <person name="Spormann A.M."/>
            <person name="Op den Camp H."/>
            <person name="Overmann J."/>
            <person name="Amann R."/>
            <person name="Jetten M.S.M."/>
            <person name="Mascher T."/>
            <person name="Medema M.H."/>
            <person name="Devos D.P."/>
            <person name="Kaster A.-K."/>
            <person name="Ovreas L."/>
            <person name="Rohde M."/>
            <person name="Galperin M.Y."/>
            <person name="Jogler C."/>
        </authorList>
    </citation>
    <scope>NUCLEOTIDE SEQUENCE [LARGE SCALE GENOMIC DNA]</scope>
    <source>
        <strain evidence="2 3">Poly30</strain>
    </source>
</reference>
<dbReference type="EMBL" id="CP036434">
    <property type="protein sequence ID" value="QDV09740.1"/>
    <property type="molecule type" value="Genomic_DNA"/>
</dbReference>
<evidence type="ECO:0000313" key="3">
    <source>
        <dbReference type="Proteomes" id="UP000320390"/>
    </source>
</evidence>
<dbReference type="RefSeq" id="WP_145204628.1">
    <property type="nucleotide sequence ID" value="NZ_CP036434.1"/>
</dbReference>
<dbReference type="GO" id="GO:0015937">
    <property type="term" value="P:coenzyme A biosynthetic process"/>
    <property type="evidence" value="ECO:0007669"/>
    <property type="project" value="UniProtKB-ARBA"/>
</dbReference>
<protein>
    <submittedName>
        <fullName evidence="2">Coenzyme A biosynthesis bifunctional protein CoaBC</fullName>
    </submittedName>
</protein>
<sequence>MTLEDEKPLHVIVTAGPTREYIDPVRYLSNESSGTMGFAIARAAAERGYRVTLIAGPVHQETPPGVDRVDVVSALDMLAALKEHFPGADAIFMAAAVGDFRPAERFEGKWKRKEEGGDGTTLALVENPDLLATIAAEKGARKVIAFALETADGEARAAKKLITKNADYIVLNGAAALNAASSSVTLIDRKGVVWKREDRPKSETAGRLVDLLT</sequence>
<keyword evidence="3" id="KW-1185">Reference proteome</keyword>
<accession>A0A518F075</accession>
<evidence type="ECO:0000313" key="2">
    <source>
        <dbReference type="EMBL" id="QDV09740.1"/>
    </source>
</evidence>